<reference evidence="1" key="3">
    <citation type="submission" date="2014-05" db="EMBL/GenBank/DDBJ databases">
        <authorList>
            <person name="Aslett A.Martin."/>
            <person name="De Silva Nishadi"/>
        </authorList>
    </citation>
    <scope>NUCLEOTIDE SEQUENCE</scope>
    <source>
        <strain evidence="1">YM</strain>
    </source>
</reference>
<dbReference type="KEGG" id="pyo:PY17X_1369400"/>
<organism evidence="1 4">
    <name type="scientific">Plasmodium yoelii</name>
    <dbReference type="NCBI Taxonomy" id="5861"/>
    <lineage>
        <taxon>Eukaryota</taxon>
        <taxon>Sar</taxon>
        <taxon>Alveolata</taxon>
        <taxon>Apicomplexa</taxon>
        <taxon>Aconoidasida</taxon>
        <taxon>Haemosporida</taxon>
        <taxon>Plasmodiidae</taxon>
        <taxon>Plasmodium</taxon>
        <taxon>Plasmodium (Vinckeia)</taxon>
    </lineage>
</organism>
<dbReference type="EMBL" id="LM993667">
    <property type="protein sequence ID" value="VTZ81062.1"/>
    <property type="molecule type" value="Genomic_DNA"/>
</dbReference>
<gene>
    <name evidence="2" type="ORF">PY17X_1369400</name>
    <name evidence="1" type="ORF">PYYM_1365800</name>
</gene>
<dbReference type="RefSeq" id="XP_727745.2">
    <property type="nucleotide sequence ID" value="XM_722652.2"/>
</dbReference>
<dbReference type="VEuPathDB" id="PlasmoDB:PY06979"/>
<reference evidence="2" key="4">
    <citation type="submission" date="2019-05" db="EMBL/GenBank/DDBJ databases">
        <authorList>
            <consortium name="Pathogen Informatics"/>
        </authorList>
    </citation>
    <scope>NUCLEOTIDE SEQUENCE</scope>
    <source>
        <strain evidence="2">17X</strain>
    </source>
</reference>
<dbReference type="OMA" id="RSFIANW"/>
<dbReference type="OrthoDB" id="372114at2759"/>
<dbReference type="VEuPathDB" id="PlasmoDB:PY17X_1369400"/>
<dbReference type="VEuPathDB" id="PlasmoDB:Py17XNL_001303524"/>
<name>A0A078KF37_PLAYE</name>
<dbReference type="EMBL" id="LK934641">
    <property type="protein sequence ID" value="CDU20304.1"/>
    <property type="molecule type" value="Genomic_DNA"/>
</dbReference>
<proteinExistence type="predicted"/>
<evidence type="ECO:0000313" key="3">
    <source>
        <dbReference type="Proteomes" id="UP000072874"/>
    </source>
</evidence>
<dbReference type="Proteomes" id="UP000072904">
    <property type="component" value="Chromosome 13"/>
</dbReference>
<accession>A0A078KF37</accession>
<dbReference type="AlphaFoldDB" id="A0A078KF37"/>
<protein>
    <submittedName>
        <fullName evidence="2">AP2 domain transcription factor AP2-O4</fullName>
    </submittedName>
    <submittedName>
        <fullName evidence="1">Transcription factor with AP2 domain(S), putative</fullName>
    </submittedName>
</protein>
<evidence type="ECO:0000313" key="4">
    <source>
        <dbReference type="Proteomes" id="UP000072904"/>
    </source>
</evidence>
<dbReference type="Proteomes" id="UP000072874">
    <property type="component" value="Chromosome 13"/>
</dbReference>
<dbReference type="GeneID" id="3854191"/>
<evidence type="ECO:0000313" key="2">
    <source>
        <dbReference type="EMBL" id="VTZ81062.1"/>
    </source>
</evidence>
<evidence type="ECO:0000313" key="1">
    <source>
        <dbReference type="EMBL" id="CDU20304.1"/>
    </source>
</evidence>
<sequence length="564" mass="66549">MNCLHENELPYTKNKKKIEKCYKVWEKIISKGIGCRKEEIKNNITKRKRDKERLISTLYGSVFKGEKYLLYSKKWRGKTLNEIINQDKKNYLNLKNLKNLKNVDNSYFCKLAIGYLDQENNHSLKKKTDPECVQNYDQNMDNKNINTNLKKNQSINNNNTTLINKKRNQSIEKNTEIHNNEDVYEKLNYLEKRSYRNKIKANTNYNCNTINNNLTTNDNDVTNSKTNNHDNTVLNNNNNINKDHINNRDNNMSIHNVIHNNNEIKNGNIGCNTNNNKDSYNNDNNNNYYYPNFDTNKNYNNNQIHNDNKCFEKNNNENRLIKYKYLPTGVFYSRVSRSFIANWIDDKTKKQIKMPYKISEFGVEKCMILAILSRNLRISNLNNCLKYYDKLTEDQKEQMLQAIRTTQKSEKLFNDILKPNIKNITNSVNDICSASTSNSNKNNENEPKNLNVKNKIIEKKKVKQSYNNAEKLPTGVYFYQGSYVANWWETNQKKQFKVPFKISEYGMTRAKNLAIISRLIRSSSIQEVNLILTQMEQNKNITKLNYTTILNLAFKYMKNPPKKY</sequence>
<reference evidence="2" key="2">
    <citation type="submission" date="2014-05" db="EMBL/GenBank/DDBJ databases">
        <authorList>
            <person name="Aslett M.A."/>
            <person name="De Silva N."/>
        </authorList>
    </citation>
    <scope>NUCLEOTIDE SEQUENCE</scope>
    <source>
        <strain evidence="2">17X</strain>
    </source>
</reference>
<dbReference type="VEuPathDB" id="PlasmoDB:PYYM_1365800"/>
<reference evidence="3 4" key="1">
    <citation type="journal article" date="2014" name="BMC Biol.">
        <title>A comprehensive evaluation of rodent malaria parasite genomes and gene expression.</title>
        <authorList>
            <person name="Otto T.D."/>
            <person name="Bohme U."/>
            <person name="Jackson A.P."/>
            <person name="Hunt M."/>
            <person name="Franke-Fayard B."/>
            <person name="Hoeijmakers W.A."/>
            <person name="Religa A.A."/>
            <person name="Robertson L."/>
            <person name="Sanders M."/>
            <person name="Ogun S.A."/>
            <person name="Cunningham D."/>
            <person name="Erhart A."/>
            <person name="Billker O."/>
            <person name="Khan S.M."/>
            <person name="Stunnenberg H.G."/>
            <person name="Langhorne J."/>
            <person name="Holder A.A."/>
            <person name="Waters A.P."/>
            <person name="Newbold C.I."/>
            <person name="Pain A."/>
            <person name="Berriman M."/>
            <person name="Janse C.J."/>
        </authorList>
    </citation>
    <scope>NUCLEOTIDE SEQUENCE [LARGE SCALE GENOMIC DNA]</scope>
    <source>
        <strain evidence="2 3">17X</strain>
        <strain evidence="1 4">YM</strain>
    </source>
</reference>